<organism evidence="1 2">
    <name type="scientific">Vicia faba</name>
    <name type="common">Broad bean</name>
    <name type="synonym">Faba vulgaris</name>
    <dbReference type="NCBI Taxonomy" id="3906"/>
    <lineage>
        <taxon>Eukaryota</taxon>
        <taxon>Viridiplantae</taxon>
        <taxon>Streptophyta</taxon>
        <taxon>Embryophyta</taxon>
        <taxon>Tracheophyta</taxon>
        <taxon>Spermatophyta</taxon>
        <taxon>Magnoliopsida</taxon>
        <taxon>eudicotyledons</taxon>
        <taxon>Gunneridae</taxon>
        <taxon>Pentapetalae</taxon>
        <taxon>rosids</taxon>
        <taxon>fabids</taxon>
        <taxon>Fabales</taxon>
        <taxon>Fabaceae</taxon>
        <taxon>Papilionoideae</taxon>
        <taxon>50 kb inversion clade</taxon>
        <taxon>NPAAA clade</taxon>
        <taxon>Hologalegina</taxon>
        <taxon>IRL clade</taxon>
        <taxon>Fabeae</taxon>
        <taxon>Vicia</taxon>
    </lineage>
</organism>
<dbReference type="AlphaFoldDB" id="A0AAV0YC94"/>
<evidence type="ECO:0000313" key="1">
    <source>
        <dbReference type="EMBL" id="CAI8583570.1"/>
    </source>
</evidence>
<accession>A0AAV0YC94</accession>
<comment type="caution">
    <text evidence="1">The sequence shown here is derived from an EMBL/GenBank/DDBJ whole genome shotgun (WGS) entry which is preliminary data.</text>
</comment>
<proteinExistence type="predicted"/>
<reference evidence="1 2" key="1">
    <citation type="submission" date="2023-01" db="EMBL/GenBank/DDBJ databases">
        <authorList>
            <person name="Kreplak J."/>
        </authorList>
    </citation>
    <scope>NUCLEOTIDE SEQUENCE [LARGE SCALE GENOMIC DNA]</scope>
</reference>
<dbReference type="Proteomes" id="UP001157006">
    <property type="component" value="Unassembled WGS sequence"/>
</dbReference>
<dbReference type="EMBL" id="CATIWC010000813">
    <property type="protein sequence ID" value="CAI8583570.1"/>
    <property type="molecule type" value="Genomic_DNA"/>
</dbReference>
<gene>
    <name evidence="1" type="ORF">VFH_U033400</name>
</gene>
<protein>
    <submittedName>
        <fullName evidence="1">Uncharacterized protein</fullName>
    </submittedName>
</protein>
<name>A0AAV0YC94_VICFA</name>
<keyword evidence="2" id="KW-1185">Reference proteome</keyword>
<sequence length="240" mass="27683">MDVPIPDWPMRNYYLSQKDVIEETQEFTLGSQDDDKYVSYISSKMLTGSQMHKENDDHIHEDVEDDHVIPNGGVDNNHDHAIVNEVTLCEVMLYVEEDEMLRNSIARLEAIRFTPRIPCILKSKLYFLNVKSASLYSYLNMEVEDPFCANILKRVMDKLTMYHVINIVNDNIDDVVNHYDNVGDGSISLNKGVHDMSDPVNESVNKKASLYKNTLKRKYLKWISTKSKPSKEALTFEKSV</sequence>
<evidence type="ECO:0000313" key="2">
    <source>
        <dbReference type="Proteomes" id="UP001157006"/>
    </source>
</evidence>